<reference evidence="13 14" key="1">
    <citation type="submission" date="2021-08" db="EMBL/GenBank/DDBJ databases">
        <title>FDA dAtabase for Regulatory Grade micrObial Sequences (FDA-ARGOS): Supporting development and validation of Infectious Disease Dx tests.</title>
        <authorList>
            <person name="Sproer C."/>
            <person name="Gronow S."/>
            <person name="Severitt S."/>
            <person name="Schroder I."/>
            <person name="Tallon L."/>
            <person name="Sadzewicz L."/>
            <person name="Zhao X."/>
            <person name="Boylan J."/>
            <person name="Ott S."/>
            <person name="Bowen H."/>
            <person name="Vavikolanu K."/>
            <person name="Hazen T."/>
            <person name="Aluvathingal J."/>
            <person name="Nadendla S."/>
            <person name="Lowell S."/>
            <person name="Myers T."/>
            <person name="Yan Y."/>
            <person name="Sichtig H."/>
        </authorList>
    </citation>
    <scope>NUCLEOTIDE SEQUENCE [LARGE SCALE GENOMIC DNA]</scope>
    <source>
        <strain evidence="13 14">FDAARGOS_1460</strain>
    </source>
</reference>
<dbReference type="CDD" id="cd00564">
    <property type="entry name" value="TMP_TenI"/>
    <property type="match status" value="1"/>
</dbReference>
<keyword evidence="4 9" id="KW-0460">Magnesium</keyword>
<feature type="binding site" evidence="9">
    <location>
        <position position="67"/>
    </location>
    <ligand>
        <name>Mg(2+)</name>
        <dbReference type="ChEBI" id="CHEBI:18420"/>
    </ligand>
</feature>
<evidence type="ECO:0000256" key="7">
    <source>
        <dbReference type="ARBA" id="ARBA00047851"/>
    </source>
</evidence>
<dbReference type="InterPro" id="IPR034291">
    <property type="entry name" value="TMP_synthase"/>
</dbReference>
<evidence type="ECO:0000256" key="2">
    <source>
        <dbReference type="ARBA" id="ARBA00022679"/>
    </source>
</evidence>
<comment type="caution">
    <text evidence="13">The sequence shown here is derived from an EMBL/GenBank/DDBJ whole genome shotgun (WGS) entry which is preliminary data.</text>
</comment>
<dbReference type="InterPro" id="IPR022998">
    <property type="entry name" value="ThiamineP_synth_TenI"/>
</dbReference>
<evidence type="ECO:0000256" key="3">
    <source>
        <dbReference type="ARBA" id="ARBA00022723"/>
    </source>
</evidence>
<feature type="binding site" evidence="9">
    <location>
        <position position="104"/>
    </location>
    <ligand>
        <name>4-amino-2-methyl-5-(diphosphooxymethyl)pyrimidine</name>
        <dbReference type="ChEBI" id="CHEBI:57841"/>
    </ligand>
</feature>
<comment type="catalytic activity">
    <reaction evidence="7 9 10">
        <text>2-(2-carboxy-4-methylthiazol-5-yl)ethyl phosphate + 4-amino-2-methyl-5-(diphosphooxymethyl)pyrimidine + 2 H(+) = thiamine phosphate + CO2 + diphosphate</text>
        <dbReference type="Rhea" id="RHEA:47848"/>
        <dbReference type="ChEBI" id="CHEBI:15378"/>
        <dbReference type="ChEBI" id="CHEBI:16526"/>
        <dbReference type="ChEBI" id="CHEBI:33019"/>
        <dbReference type="ChEBI" id="CHEBI:37575"/>
        <dbReference type="ChEBI" id="CHEBI:57841"/>
        <dbReference type="ChEBI" id="CHEBI:62890"/>
        <dbReference type="EC" id="2.5.1.3"/>
    </reaction>
</comment>
<name>A0ABS7SXE8_9FIRM</name>
<accession>A0ABS7SXE8</accession>
<dbReference type="GO" id="GO:0004789">
    <property type="term" value="F:thiamine-phosphate diphosphorylase activity"/>
    <property type="evidence" value="ECO:0007669"/>
    <property type="project" value="UniProtKB-EC"/>
</dbReference>
<keyword evidence="2 9" id="KW-0808">Transferase</keyword>
<gene>
    <name evidence="9 13" type="primary">thiE</name>
    <name evidence="13" type="ORF">K8P03_02625</name>
</gene>
<dbReference type="NCBIfam" id="TIGR00693">
    <property type="entry name" value="thiE"/>
    <property type="match status" value="1"/>
</dbReference>
<evidence type="ECO:0000256" key="6">
    <source>
        <dbReference type="ARBA" id="ARBA00047334"/>
    </source>
</evidence>
<evidence type="ECO:0000313" key="13">
    <source>
        <dbReference type="EMBL" id="MBZ2386195.1"/>
    </source>
</evidence>
<evidence type="ECO:0000256" key="11">
    <source>
        <dbReference type="RuleBase" id="RU004253"/>
    </source>
</evidence>
<dbReference type="PANTHER" id="PTHR20857:SF15">
    <property type="entry name" value="THIAMINE-PHOSPHATE SYNTHASE"/>
    <property type="match status" value="1"/>
</dbReference>
<feature type="binding site" evidence="9">
    <location>
        <position position="160"/>
    </location>
    <ligand>
        <name>2-[(2R,5Z)-2-carboxy-4-methylthiazol-5(2H)-ylidene]ethyl phosphate</name>
        <dbReference type="ChEBI" id="CHEBI:62899"/>
    </ligand>
</feature>
<dbReference type="SUPFAM" id="SSF51391">
    <property type="entry name" value="Thiamin phosphate synthase"/>
    <property type="match status" value="1"/>
</dbReference>
<keyword evidence="3 9" id="KW-0479">Metal-binding</keyword>
<feature type="binding site" evidence="9">
    <location>
        <position position="66"/>
    </location>
    <ligand>
        <name>4-amino-2-methyl-5-(diphosphooxymethyl)pyrimidine</name>
        <dbReference type="ChEBI" id="CHEBI:57841"/>
    </ligand>
</feature>
<comment type="similarity">
    <text evidence="9 10">Belongs to the thiamine-phosphate synthase family.</text>
</comment>
<feature type="domain" description="Thiamine phosphate synthase/TenI" evidence="12">
    <location>
        <begin position="4"/>
        <end position="183"/>
    </location>
</feature>
<comment type="caution">
    <text evidence="9">Lacks conserved residue(s) required for the propagation of feature annotation.</text>
</comment>
<feature type="binding site" evidence="9">
    <location>
        <begin position="130"/>
        <end position="132"/>
    </location>
    <ligand>
        <name>2-[(2R,5Z)-2-carboxy-4-methylthiazol-5(2H)-ylidene]ethyl phosphate</name>
        <dbReference type="ChEBI" id="CHEBI:62899"/>
    </ligand>
</feature>
<evidence type="ECO:0000256" key="8">
    <source>
        <dbReference type="ARBA" id="ARBA00047883"/>
    </source>
</evidence>
<dbReference type="RefSeq" id="WP_223418104.1">
    <property type="nucleotide sequence ID" value="NZ_JAIPME010000002.1"/>
</dbReference>
<feature type="binding site" evidence="9">
    <location>
        <position position="85"/>
    </location>
    <ligand>
        <name>Mg(2+)</name>
        <dbReference type="ChEBI" id="CHEBI:18420"/>
    </ligand>
</feature>
<dbReference type="InterPro" id="IPR036206">
    <property type="entry name" value="ThiamineP_synth_sf"/>
</dbReference>
<evidence type="ECO:0000256" key="5">
    <source>
        <dbReference type="ARBA" id="ARBA00022977"/>
    </source>
</evidence>
<dbReference type="PANTHER" id="PTHR20857">
    <property type="entry name" value="THIAMINE-PHOSPHATE PYROPHOSPHORYLASE"/>
    <property type="match status" value="1"/>
</dbReference>
<keyword evidence="5 9" id="KW-0784">Thiamine biosynthesis</keyword>
<dbReference type="EC" id="2.5.1.3" evidence="9"/>
<dbReference type="EMBL" id="JAIPME010000002">
    <property type="protein sequence ID" value="MBZ2386195.1"/>
    <property type="molecule type" value="Genomic_DNA"/>
</dbReference>
<comment type="cofactor">
    <cofactor evidence="9">
        <name>Mg(2+)</name>
        <dbReference type="ChEBI" id="CHEBI:18420"/>
    </cofactor>
    <text evidence="9">Binds 1 Mg(2+) ion per subunit.</text>
</comment>
<keyword evidence="14" id="KW-1185">Reference proteome</keyword>
<comment type="catalytic activity">
    <reaction evidence="8 9 10">
        <text>2-[(2R,5Z)-2-carboxy-4-methylthiazol-5(2H)-ylidene]ethyl phosphate + 4-amino-2-methyl-5-(diphosphooxymethyl)pyrimidine + 2 H(+) = thiamine phosphate + CO2 + diphosphate</text>
        <dbReference type="Rhea" id="RHEA:47844"/>
        <dbReference type="ChEBI" id="CHEBI:15378"/>
        <dbReference type="ChEBI" id="CHEBI:16526"/>
        <dbReference type="ChEBI" id="CHEBI:33019"/>
        <dbReference type="ChEBI" id="CHEBI:37575"/>
        <dbReference type="ChEBI" id="CHEBI:57841"/>
        <dbReference type="ChEBI" id="CHEBI:62899"/>
        <dbReference type="EC" id="2.5.1.3"/>
    </reaction>
</comment>
<comment type="pathway">
    <text evidence="1 9 11">Cofactor biosynthesis; thiamine diphosphate biosynthesis; thiamine phosphate from 4-amino-2-methyl-5-diphosphomethylpyrimidine and 4-methyl-5-(2-phosphoethyl)-thiazole: step 1/1.</text>
</comment>
<comment type="catalytic activity">
    <reaction evidence="6 9 10">
        <text>4-methyl-5-(2-phosphooxyethyl)-thiazole + 4-amino-2-methyl-5-(diphosphooxymethyl)pyrimidine + H(+) = thiamine phosphate + diphosphate</text>
        <dbReference type="Rhea" id="RHEA:22328"/>
        <dbReference type="ChEBI" id="CHEBI:15378"/>
        <dbReference type="ChEBI" id="CHEBI:33019"/>
        <dbReference type="ChEBI" id="CHEBI:37575"/>
        <dbReference type="ChEBI" id="CHEBI:57841"/>
        <dbReference type="ChEBI" id="CHEBI:58296"/>
        <dbReference type="EC" id="2.5.1.3"/>
    </reaction>
</comment>
<dbReference type="Proteomes" id="UP000734271">
    <property type="component" value="Unassembled WGS sequence"/>
</dbReference>
<proteinExistence type="inferred from homology"/>
<evidence type="ECO:0000256" key="4">
    <source>
        <dbReference type="ARBA" id="ARBA00022842"/>
    </source>
</evidence>
<sequence>MKKLYMVTNSDKYSEEEFLERIESALKGGVDILQLREKEKTDLEILNLGKKVKALCDSYKVPMLIDDKPHIAWALGLGVHLGADDIPIELGRKLLGPEALIGATAKSVEAAKIAEKQGANYLGVGAIFETKTHVKTKRTSLETLIEIKKNVGIEVYAIGGLNFDNIDILKGSSIDGICVVRAIMDSPNVEEDTRKLKEKINKIL</sequence>
<feature type="binding site" evidence="9">
    <location>
        <position position="133"/>
    </location>
    <ligand>
        <name>4-amino-2-methyl-5-(diphosphooxymethyl)pyrimidine</name>
        <dbReference type="ChEBI" id="CHEBI:57841"/>
    </ligand>
</feature>
<dbReference type="HAMAP" id="MF_00097">
    <property type="entry name" value="TMP_synthase"/>
    <property type="match status" value="1"/>
</dbReference>
<dbReference type="InterPro" id="IPR013785">
    <property type="entry name" value="Aldolase_TIM"/>
</dbReference>
<organism evidence="13 14">
    <name type="scientific">Anaerococcus murdochii</name>
    <dbReference type="NCBI Taxonomy" id="411577"/>
    <lineage>
        <taxon>Bacteria</taxon>
        <taxon>Bacillati</taxon>
        <taxon>Bacillota</taxon>
        <taxon>Tissierellia</taxon>
        <taxon>Tissierellales</taxon>
        <taxon>Peptoniphilaceae</taxon>
        <taxon>Anaerococcus</taxon>
    </lineage>
</organism>
<evidence type="ECO:0000256" key="10">
    <source>
        <dbReference type="RuleBase" id="RU003826"/>
    </source>
</evidence>
<feature type="binding site" evidence="9">
    <location>
        <begin position="34"/>
        <end position="38"/>
    </location>
    <ligand>
        <name>4-amino-2-methyl-5-(diphosphooxymethyl)pyrimidine</name>
        <dbReference type="ChEBI" id="CHEBI:57841"/>
    </ligand>
</feature>
<dbReference type="Gene3D" id="3.20.20.70">
    <property type="entry name" value="Aldolase class I"/>
    <property type="match status" value="1"/>
</dbReference>
<dbReference type="Pfam" id="PF02581">
    <property type="entry name" value="TMP-TENI"/>
    <property type="match status" value="1"/>
</dbReference>
<evidence type="ECO:0000259" key="12">
    <source>
        <dbReference type="Pfam" id="PF02581"/>
    </source>
</evidence>
<comment type="function">
    <text evidence="9">Condenses 4-methyl-5-(beta-hydroxyethyl)thiazole monophosphate (THZ-P) and 2-methyl-4-amino-5-hydroxymethyl pyrimidine pyrophosphate (HMP-PP) to form thiamine monophosphate (TMP).</text>
</comment>
<protein>
    <recommendedName>
        <fullName evidence="9">Thiamine-phosphate synthase</fullName>
        <shortName evidence="9">TP synthase</shortName>
        <shortName evidence="9">TPS</shortName>
        <ecNumber evidence="9">2.5.1.3</ecNumber>
    </recommendedName>
    <alternativeName>
        <fullName evidence="9">Thiamine-phosphate pyrophosphorylase</fullName>
        <shortName evidence="9">TMP pyrophosphorylase</shortName>
        <shortName evidence="9">TMP-PPase</shortName>
    </alternativeName>
</protein>
<evidence type="ECO:0000256" key="1">
    <source>
        <dbReference type="ARBA" id="ARBA00005165"/>
    </source>
</evidence>
<evidence type="ECO:0000256" key="9">
    <source>
        <dbReference type="HAMAP-Rule" id="MF_00097"/>
    </source>
</evidence>
<evidence type="ECO:0000313" key="14">
    <source>
        <dbReference type="Proteomes" id="UP000734271"/>
    </source>
</evidence>